<dbReference type="EMBL" id="RCYZ01000018">
    <property type="protein sequence ID" value="TPG58011.1"/>
    <property type="molecule type" value="Genomic_DNA"/>
</dbReference>
<evidence type="ECO:0000256" key="1">
    <source>
        <dbReference type="SAM" id="Phobius"/>
    </source>
</evidence>
<feature type="transmembrane region" description="Helical" evidence="1">
    <location>
        <begin position="68"/>
        <end position="93"/>
    </location>
</feature>
<keyword evidence="1" id="KW-0472">Membrane</keyword>
<keyword evidence="1" id="KW-1133">Transmembrane helix</keyword>
<protein>
    <submittedName>
        <fullName evidence="2">Uncharacterized protein</fullName>
    </submittedName>
</protein>
<evidence type="ECO:0000313" key="3">
    <source>
        <dbReference type="Proteomes" id="UP000317646"/>
    </source>
</evidence>
<dbReference type="AlphaFoldDB" id="A0A502G8R1"/>
<keyword evidence="1" id="KW-0812">Transmembrane</keyword>
<evidence type="ECO:0000313" key="2">
    <source>
        <dbReference type="EMBL" id="TPG58011.1"/>
    </source>
</evidence>
<sequence length="101" mass="10713">MLLPFFGFVFGVVVSALLGAAVIALHPRWKLTFANIAWFVSGAFAGAIGSSLLYDWTFADDNQQLHSAAAVFGFLATLGVATLLGGTLAVFLCQRFSNRVA</sequence>
<feature type="transmembrane region" description="Helical" evidence="1">
    <location>
        <begin position="37"/>
        <end position="56"/>
    </location>
</feature>
<proteinExistence type="predicted"/>
<keyword evidence="3" id="KW-1185">Reference proteome</keyword>
<comment type="caution">
    <text evidence="2">The sequence shown here is derived from an EMBL/GenBank/DDBJ whole genome shotgun (WGS) entry which is preliminary data.</text>
</comment>
<dbReference type="OrthoDB" id="886233at2"/>
<reference evidence="2 3" key="1">
    <citation type="journal article" date="2019" name="Environ. Microbiol.">
        <title>Species interactions and distinct microbial communities in high Arctic permafrost affected cryosols are associated with the CH4 and CO2 gas fluxes.</title>
        <authorList>
            <person name="Altshuler I."/>
            <person name="Hamel J."/>
            <person name="Turney S."/>
            <person name="Magnuson E."/>
            <person name="Levesque R."/>
            <person name="Greer C."/>
            <person name="Whyte L.G."/>
        </authorList>
    </citation>
    <scope>NUCLEOTIDE SEQUENCE [LARGE SCALE GENOMIC DNA]</scope>
    <source>
        <strain evidence="2 3">S9.2P</strain>
    </source>
</reference>
<name>A0A502G8R1_9BACT</name>
<feature type="transmembrane region" description="Helical" evidence="1">
    <location>
        <begin position="6"/>
        <end position="25"/>
    </location>
</feature>
<organism evidence="2 3">
    <name type="scientific">Hymenobacter nivis</name>
    <dbReference type="NCBI Taxonomy" id="1850093"/>
    <lineage>
        <taxon>Bacteria</taxon>
        <taxon>Pseudomonadati</taxon>
        <taxon>Bacteroidota</taxon>
        <taxon>Cytophagia</taxon>
        <taxon>Cytophagales</taxon>
        <taxon>Hymenobacteraceae</taxon>
        <taxon>Hymenobacter</taxon>
    </lineage>
</organism>
<accession>A0A502G8R1</accession>
<dbReference type="RefSeq" id="WP_140469748.1">
    <property type="nucleotide sequence ID" value="NZ_RCYZ01000018.1"/>
</dbReference>
<gene>
    <name evidence="2" type="ORF">EAH73_22725</name>
</gene>
<dbReference type="Proteomes" id="UP000317646">
    <property type="component" value="Unassembled WGS sequence"/>
</dbReference>